<organism evidence="3 4">
    <name type="scientific">Tanacetum coccineum</name>
    <dbReference type="NCBI Taxonomy" id="301880"/>
    <lineage>
        <taxon>Eukaryota</taxon>
        <taxon>Viridiplantae</taxon>
        <taxon>Streptophyta</taxon>
        <taxon>Embryophyta</taxon>
        <taxon>Tracheophyta</taxon>
        <taxon>Spermatophyta</taxon>
        <taxon>Magnoliopsida</taxon>
        <taxon>eudicotyledons</taxon>
        <taxon>Gunneridae</taxon>
        <taxon>Pentapetalae</taxon>
        <taxon>asterids</taxon>
        <taxon>campanulids</taxon>
        <taxon>Asterales</taxon>
        <taxon>Asteraceae</taxon>
        <taxon>Asteroideae</taxon>
        <taxon>Anthemideae</taxon>
        <taxon>Anthemidinae</taxon>
        <taxon>Tanacetum</taxon>
    </lineage>
</organism>
<name>A0ABQ5JDM3_9ASTR</name>
<proteinExistence type="predicted"/>
<evidence type="ECO:0000259" key="2">
    <source>
        <dbReference type="SMART" id="SM00343"/>
    </source>
</evidence>
<dbReference type="Proteomes" id="UP001151760">
    <property type="component" value="Unassembled WGS sequence"/>
</dbReference>
<evidence type="ECO:0000313" key="3">
    <source>
        <dbReference type="EMBL" id="GJU09598.1"/>
    </source>
</evidence>
<reference evidence="3" key="2">
    <citation type="submission" date="2022-01" db="EMBL/GenBank/DDBJ databases">
        <authorList>
            <person name="Yamashiro T."/>
            <person name="Shiraishi A."/>
            <person name="Satake H."/>
            <person name="Nakayama K."/>
        </authorList>
    </citation>
    <scope>NUCLEOTIDE SEQUENCE</scope>
</reference>
<dbReference type="Gene3D" id="4.10.60.10">
    <property type="entry name" value="Zinc finger, CCHC-type"/>
    <property type="match status" value="1"/>
</dbReference>
<dbReference type="EMBL" id="BQNB010021742">
    <property type="protein sequence ID" value="GJU09598.1"/>
    <property type="molecule type" value="Genomic_DNA"/>
</dbReference>
<evidence type="ECO:0000256" key="1">
    <source>
        <dbReference type="SAM" id="MobiDB-lite"/>
    </source>
</evidence>
<sequence length="858" mass="96658">MTESPLVDSGFVVLVFSLGDDLIICLNKVMAFLTAIASSRFPSTNNQFRTSSNPRNQATIQYGRVIVQQVHEREGQNYSGTGYKSNATSLGGNNASGQAMIVKCYNCQGEVHMARQCTQPKRRRNAAWYKDKVMFAEAQETRNFLDEEQLAFLADPGIPNSQAVQTIIPNNAAFETEDLDTYDSDCNISQCNKAVSHANITNYGSDVITWKRFTPQQELSAEQAFWLRMSNPTSKTSDASPVKIEAPKELPKVSLVNESLKKLKFHLARFDNVVKIRTTPDARTEGEWGFEHTKAVFNNEIIPFLKSLKDIFNVFDKDLLNEIMEVQTVFDQMDAAVQQSSVDKQCLEIAKKELLLENDRLLQQIMSQDVLLTVMNSMSLNGESVNMERKRNESCDKCFNLDAELLKSQNAHNDLLKSYSQLEKHCISLELSIQLNQEIFQKHESCDNQNALEIPEFFKNNDLKAQLQDKDTTICKLKEIIKSMREKSKEENVNYDYCEIETKNVELENSVAKLLSENERLCKEINHVKQVFKDQFDSIKKTRVHTKEQSDSLIDKLNLKSAKNEDLKDQILDKVDSSTTSDSNTHVLSSTGLKCSTSNCRSKPTCNKKNDRIWEHQKSMFDGVHDMFLLDFRENENSRAKSAKKHKKQNIWKPTGHVFTEVGLKIPSANVVPPKKTTSHLVETQKPELKVYNRKPKNVKNVGSSKQAKIVNHSEPNHTWGSNATYIPSSSPLVMTGCPDCYLLDSGTTILQGIMGYGDYQLGNVTISRVYYVEGLGHNLFSVGQFCDADLEVAFRKNTCLFRNLRSPPSIVVTPVQEAAASRAVVLADSPVSTSIDQDAPSTSIPSTQEQEHSPNIS</sequence>
<comment type="caution">
    <text evidence="3">The sequence shown here is derived from an EMBL/GenBank/DDBJ whole genome shotgun (WGS) entry which is preliminary data.</text>
</comment>
<protein>
    <recommendedName>
        <fullName evidence="2">CCHC-type domain-containing protein</fullName>
    </recommendedName>
</protein>
<gene>
    <name evidence="3" type="ORF">Tco_1131994</name>
</gene>
<feature type="region of interest" description="Disordered" evidence="1">
    <location>
        <begin position="833"/>
        <end position="858"/>
    </location>
</feature>
<keyword evidence="4" id="KW-1185">Reference proteome</keyword>
<evidence type="ECO:0000313" key="4">
    <source>
        <dbReference type="Proteomes" id="UP001151760"/>
    </source>
</evidence>
<accession>A0ABQ5JDM3</accession>
<dbReference type="InterPro" id="IPR001878">
    <property type="entry name" value="Znf_CCHC"/>
</dbReference>
<feature type="domain" description="CCHC-type" evidence="2">
    <location>
        <begin position="103"/>
        <end position="119"/>
    </location>
</feature>
<reference evidence="3" key="1">
    <citation type="journal article" date="2022" name="Int. J. Mol. Sci.">
        <title>Draft Genome of Tanacetum Coccineum: Genomic Comparison of Closely Related Tanacetum-Family Plants.</title>
        <authorList>
            <person name="Yamashiro T."/>
            <person name="Shiraishi A."/>
            <person name="Nakayama K."/>
            <person name="Satake H."/>
        </authorList>
    </citation>
    <scope>NUCLEOTIDE SEQUENCE</scope>
</reference>
<dbReference type="SMART" id="SM00343">
    <property type="entry name" value="ZnF_C2HC"/>
    <property type="match status" value="1"/>
</dbReference>